<dbReference type="EMBL" id="OE181338">
    <property type="protein sequence ID" value="CAD7572982.1"/>
    <property type="molecule type" value="Genomic_DNA"/>
</dbReference>
<accession>A0A7R9J5G8</accession>
<sequence length="64" mass="7429">MDVILAIYWVAGDGKIEVRISAEYKSELGCCLKRYCIRIVYGPYPVIFVDDERGEVLLHFIFKN</sequence>
<name>A0A7R9J5G8_TIMCA</name>
<gene>
    <name evidence="1" type="ORF">TCMB3V08_LOCUS5626</name>
</gene>
<reference evidence="1" key="1">
    <citation type="submission" date="2020-11" db="EMBL/GenBank/DDBJ databases">
        <authorList>
            <person name="Tran Van P."/>
        </authorList>
    </citation>
    <scope>NUCLEOTIDE SEQUENCE</scope>
</reference>
<protein>
    <submittedName>
        <fullName evidence="1">(California timema) hypothetical protein</fullName>
    </submittedName>
</protein>
<evidence type="ECO:0000313" key="1">
    <source>
        <dbReference type="EMBL" id="CAD7572982.1"/>
    </source>
</evidence>
<dbReference type="AlphaFoldDB" id="A0A7R9J5G8"/>
<organism evidence="1">
    <name type="scientific">Timema californicum</name>
    <name type="common">California timema</name>
    <name type="synonym">Walking stick</name>
    <dbReference type="NCBI Taxonomy" id="61474"/>
    <lineage>
        <taxon>Eukaryota</taxon>
        <taxon>Metazoa</taxon>
        <taxon>Ecdysozoa</taxon>
        <taxon>Arthropoda</taxon>
        <taxon>Hexapoda</taxon>
        <taxon>Insecta</taxon>
        <taxon>Pterygota</taxon>
        <taxon>Neoptera</taxon>
        <taxon>Polyneoptera</taxon>
        <taxon>Phasmatodea</taxon>
        <taxon>Timematodea</taxon>
        <taxon>Timematoidea</taxon>
        <taxon>Timematidae</taxon>
        <taxon>Timema</taxon>
    </lineage>
</organism>
<proteinExistence type="predicted"/>